<accession>A0A438FJY8</accession>
<reference evidence="2 3" key="1">
    <citation type="journal article" date="2018" name="PLoS Genet.">
        <title>Population sequencing reveals clonal diversity and ancestral inbreeding in the grapevine cultivar Chardonnay.</title>
        <authorList>
            <person name="Roach M.J."/>
            <person name="Johnson D.L."/>
            <person name="Bohlmann J."/>
            <person name="van Vuuren H.J."/>
            <person name="Jones S.J."/>
            <person name="Pretorius I.S."/>
            <person name="Schmidt S.A."/>
            <person name="Borneman A.R."/>
        </authorList>
    </citation>
    <scope>NUCLEOTIDE SEQUENCE [LARGE SCALE GENOMIC DNA]</scope>
    <source>
        <strain evidence="3">cv. Chardonnay</strain>
        <tissue evidence="2">Leaf</tissue>
    </source>
</reference>
<protein>
    <recommendedName>
        <fullName evidence="1">F-box domain-containing protein</fullName>
    </recommendedName>
</protein>
<dbReference type="EMBL" id="QGNW01000864">
    <property type="protein sequence ID" value="RVW60335.1"/>
    <property type="molecule type" value="Genomic_DNA"/>
</dbReference>
<dbReference type="PANTHER" id="PTHR31672:SF13">
    <property type="entry name" value="F-BOX PROTEIN CPR30-LIKE"/>
    <property type="match status" value="1"/>
</dbReference>
<evidence type="ECO:0000259" key="1">
    <source>
        <dbReference type="Pfam" id="PF00646"/>
    </source>
</evidence>
<organism evidence="2 3">
    <name type="scientific">Vitis vinifera</name>
    <name type="common">Grape</name>
    <dbReference type="NCBI Taxonomy" id="29760"/>
    <lineage>
        <taxon>Eukaryota</taxon>
        <taxon>Viridiplantae</taxon>
        <taxon>Streptophyta</taxon>
        <taxon>Embryophyta</taxon>
        <taxon>Tracheophyta</taxon>
        <taxon>Spermatophyta</taxon>
        <taxon>Magnoliopsida</taxon>
        <taxon>eudicotyledons</taxon>
        <taxon>Gunneridae</taxon>
        <taxon>Pentapetalae</taxon>
        <taxon>rosids</taxon>
        <taxon>Vitales</taxon>
        <taxon>Vitaceae</taxon>
        <taxon>Viteae</taxon>
        <taxon>Vitis</taxon>
    </lineage>
</organism>
<dbReference type="PANTHER" id="PTHR31672">
    <property type="entry name" value="BNACNNG10540D PROTEIN"/>
    <property type="match status" value="1"/>
</dbReference>
<evidence type="ECO:0000313" key="2">
    <source>
        <dbReference type="EMBL" id="RVW60335.1"/>
    </source>
</evidence>
<evidence type="ECO:0000313" key="3">
    <source>
        <dbReference type="Proteomes" id="UP000288805"/>
    </source>
</evidence>
<sequence>MESDDICMDVLSRLLTKTLLGLKCVYKRWHRIISNRYFIQDSSQRPEPLPGFLFQERYQWCAEDISTISYIPARMEDPSIFIYNPSNKQWIRLQATTPEKESRAWKKSKEIC</sequence>
<dbReference type="InterPro" id="IPR001810">
    <property type="entry name" value="F-box_dom"/>
</dbReference>
<dbReference type="InterPro" id="IPR050796">
    <property type="entry name" value="SCF_F-box_component"/>
</dbReference>
<dbReference type="InterPro" id="IPR036047">
    <property type="entry name" value="F-box-like_dom_sf"/>
</dbReference>
<dbReference type="Pfam" id="PF00646">
    <property type="entry name" value="F-box"/>
    <property type="match status" value="1"/>
</dbReference>
<proteinExistence type="predicted"/>
<gene>
    <name evidence="2" type="ORF">CK203_084105</name>
</gene>
<name>A0A438FJY8_VITVI</name>
<dbReference type="Proteomes" id="UP000288805">
    <property type="component" value="Unassembled WGS sequence"/>
</dbReference>
<dbReference type="AlphaFoldDB" id="A0A438FJY8"/>
<dbReference type="SUPFAM" id="SSF81383">
    <property type="entry name" value="F-box domain"/>
    <property type="match status" value="1"/>
</dbReference>
<comment type="caution">
    <text evidence="2">The sequence shown here is derived from an EMBL/GenBank/DDBJ whole genome shotgun (WGS) entry which is preliminary data.</text>
</comment>
<feature type="domain" description="F-box" evidence="1">
    <location>
        <begin position="4"/>
        <end position="38"/>
    </location>
</feature>